<protein>
    <submittedName>
        <fullName evidence="1">Uncharacterized protein</fullName>
    </submittedName>
</protein>
<organism evidence="1 2">
    <name type="scientific">Neophaeococcomyces mojaviensis</name>
    <dbReference type="NCBI Taxonomy" id="3383035"/>
    <lineage>
        <taxon>Eukaryota</taxon>
        <taxon>Fungi</taxon>
        <taxon>Dikarya</taxon>
        <taxon>Ascomycota</taxon>
        <taxon>Pezizomycotina</taxon>
        <taxon>Eurotiomycetes</taxon>
        <taxon>Chaetothyriomycetidae</taxon>
        <taxon>Chaetothyriales</taxon>
        <taxon>Chaetothyriales incertae sedis</taxon>
        <taxon>Neophaeococcomyces</taxon>
    </lineage>
</organism>
<reference evidence="1" key="1">
    <citation type="submission" date="2022-10" db="EMBL/GenBank/DDBJ databases">
        <title>Culturing micro-colonial fungi from biological soil crusts in the Mojave desert and describing Neophaeococcomyces mojavensis, and introducing the new genera and species Taxawa tesnikishii.</title>
        <authorList>
            <person name="Kurbessoian T."/>
            <person name="Stajich J.E."/>
        </authorList>
    </citation>
    <scope>NUCLEOTIDE SEQUENCE</scope>
    <source>
        <strain evidence="1">JES_112</strain>
    </source>
</reference>
<name>A0ACC3A8I7_9EURO</name>
<comment type="caution">
    <text evidence="1">The sequence shown here is derived from an EMBL/GenBank/DDBJ whole genome shotgun (WGS) entry which is preliminary data.</text>
</comment>
<evidence type="ECO:0000313" key="2">
    <source>
        <dbReference type="Proteomes" id="UP001172386"/>
    </source>
</evidence>
<evidence type="ECO:0000313" key="1">
    <source>
        <dbReference type="EMBL" id="KAJ9657227.1"/>
    </source>
</evidence>
<keyword evidence="2" id="KW-1185">Reference proteome</keyword>
<dbReference type="EMBL" id="JAPDRQ010000067">
    <property type="protein sequence ID" value="KAJ9657227.1"/>
    <property type="molecule type" value="Genomic_DNA"/>
</dbReference>
<gene>
    <name evidence="1" type="ORF">H2198_004453</name>
</gene>
<proteinExistence type="predicted"/>
<accession>A0ACC3A8I7</accession>
<sequence length="223" mass="26511">MLSFLTSFALEKWKTRPGLDSLVVALETSLQLWLKALHQCDVDLDDYGKKENQFLQTNRKWHNKFKTEQDEFPQRKWIIRLVGFTYGPLPEEWKFYFATSTDELHHTRLLDHVIRRRSRINTLDPSLKVPGAWIDVQESQNFTMAQYFAQSKRKRKRFLRAMGVDQAAAAGYFLAPYCFHGYWYQPKKPQRRDNCNAKCPDWSCCKQDEIVDKDVLRRAQRRG</sequence>
<dbReference type="Proteomes" id="UP001172386">
    <property type="component" value="Unassembled WGS sequence"/>
</dbReference>